<organism evidence="2 3">
    <name type="scientific">Trichinella pseudospiralis</name>
    <name type="common">Parasitic roundworm</name>
    <dbReference type="NCBI Taxonomy" id="6337"/>
    <lineage>
        <taxon>Eukaryota</taxon>
        <taxon>Metazoa</taxon>
        <taxon>Ecdysozoa</taxon>
        <taxon>Nematoda</taxon>
        <taxon>Enoplea</taxon>
        <taxon>Dorylaimia</taxon>
        <taxon>Trichinellida</taxon>
        <taxon>Trichinellidae</taxon>
        <taxon>Trichinella</taxon>
    </lineage>
</organism>
<protein>
    <submittedName>
        <fullName evidence="2">Uncharacterized protein</fullName>
    </submittedName>
</protein>
<feature type="compositionally biased region" description="Low complexity" evidence="1">
    <location>
        <begin position="1"/>
        <end position="21"/>
    </location>
</feature>
<keyword evidence="3" id="KW-1185">Reference proteome</keyword>
<dbReference type="Proteomes" id="UP000054805">
    <property type="component" value="Unassembled WGS sequence"/>
</dbReference>
<proteinExistence type="predicted"/>
<dbReference type="AlphaFoldDB" id="A0A0V1GH87"/>
<sequence length="39" mass="4563">MRVEIINSNIKNNNNNKSNNNDKQNAKHYPLDQKTTYVS</sequence>
<feature type="region of interest" description="Disordered" evidence="1">
    <location>
        <begin position="1"/>
        <end position="39"/>
    </location>
</feature>
<evidence type="ECO:0000313" key="2">
    <source>
        <dbReference type="EMBL" id="KRY97426.1"/>
    </source>
</evidence>
<name>A0A0V1GH87_TRIPS</name>
<evidence type="ECO:0000256" key="1">
    <source>
        <dbReference type="SAM" id="MobiDB-lite"/>
    </source>
</evidence>
<dbReference type="EMBL" id="JYDS01002419">
    <property type="protein sequence ID" value="KRY97426.1"/>
    <property type="molecule type" value="Genomic_DNA"/>
</dbReference>
<evidence type="ECO:0000313" key="3">
    <source>
        <dbReference type="Proteomes" id="UP000054805"/>
    </source>
</evidence>
<reference evidence="2 3" key="1">
    <citation type="submission" date="2015-01" db="EMBL/GenBank/DDBJ databases">
        <title>Evolution of Trichinella species and genotypes.</title>
        <authorList>
            <person name="Korhonen P.K."/>
            <person name="Edoardo P."/>
            <person name="Giuseppe L.R."/>
            <person name="Gasser R.B."/>
        </authorList>
    </citation>
    <scope>NUCLEOTIDE SEQUENCE [LARGE SCALE GENOMIC DNA]</scope>
    <source>
        <strain evidence="2">ISS588</strain>
    </source>
</reference>
<gene>
    <name evidence="2" type="ORF">T4B_1794</name>
</gene>
<comment type="caution">
    <text evidence="2">The sequence shown here is derived from an EMBL/GenBank/DDBJ whole genome shotgun (WGS) entry which is preliminary data.</text>
</comment>
<accession>A0A0V1GH87</accession>